<feature type="compositionally biased region" description="Basic and acidic residues" evidence="1">
    <location>
        <begin position="44"/>
        <end position="62"/>
    </location>
</feature>
<reference evidence="2 3" key="1">
    <citation type="submission" date="2016-11" db="EMBL/GenBank/DDBJ databases">
        <authorList>
            <person name="Kadnikov V."/>
            <person name="Nazina T."/>
        </authorList>
    </citation>
    <scope>NUCLEOTIDE SEQUENCE [LARGE SCALE GENOMIC DNA]</scope>
    <source>
        <strain evidence="2 3">1017</strain>
    </source>
</reference>
<evidence type="ECO:0000313" key="3">
    <source>
        <dbReference type="Proteomes" id="UP000186030"/>
    </source>
</evidence>
<comment type="caution">
    <text evidence="2">The sequence shown here is derived from an EMBL/GenBank/DDBJ whole genome shotgun (WGS) entry which is preliminary data.</text>
</comment>
<reference evidence="3" key="2">
    <citation type="submission" date="2017-01" db="EMBL/GenBank/DDBJ databases">
        <title>Genome sequencing and annotation of Geobacillus sp. 1017, a Hydrocarbon-Oxidizing Thermophilic Bacterium Isolated from a Heavy Oil Reservoir (China).</title>
        <authorList>
            <person name="Kadnikov V.V."/>
            <person name="Mardanov A.V."/>
            <person name="Poltaraus A.B."/>
            <person name="Sokolova D.S."/>
            <person name="Semenova E.M."/>
            <person name="Ravin N.V."/>
            <person name="Tourova T.P."/>
            <person name="Nazina T.N."/>
        </authorList>
    </citation>
    <scope>NUCLEOTIDE SEQUENCE [LARGE SCALE GENOMIC DNA]</scope>
    <source>
        <strain evidence="3">1017</strain>
    </source>
</reference>
<sequence length="62" mass="7230">MKTREEKLALSAFPLFLVKGSRAVWYNRHGTSCGSAKRSPVRQLTEKEKRKHDDQNRRFDPA</sequence>
<evidence type="ECO:0000313" key="2">
    <source>
        <dbReference type="EMBL" id="OKO95159.1"/>
    </source>
</evidence>
<dbReference type="Proteomes" id="UP000186030">
    <property type="component" value="Unassembled WGS sequence"/>
</dbReference>
<name>A0A1Q5T4K7_9BACL</name>
<proteinExistence type="predicted"/>
<organism evidence="2 3">
    <name type="scientific">Geobacillus proteiniphilus</name>
    <dbReference type="NCBI Taxonomy" id="860353"/>
    <lineage>
        <taxon>Bacteria</taxon>
        <taxon>Bacillati</taxon>
        <taxon>Bacillota</taxon>
        <taxon>Bacilli</taxon>
        <taxon>Bacillales</taxon>
        <taxon>Anoxybacillaceae</taxon>
        <taxon>Geobacillus</taxon>
    </lineage>
</organism>
<evidence type="ECO:0000256" key="1">
    <source>
        <dbReference type="SAM" id="MobiDB-lite"/>
    </source>
</evidence>
<dbReference type="AlphaFoldDB" id="A0A1Q5T4K7"/>
<protein>
    <submittedName>
        <fullName evidence="2">Uncharacterized protein</fullName>
    </submittedName>
</protein>
<accession>A0A1Q5T4K7</accession>
<dbReference type="EMBL" id="MQMG01000010">
    <property type="protein sequence ID" value="OKO95159.1"/>
    <property type="molecule type" value="Genomic_DNA"/>
</dbReference>
<gene>
    <name evidence="2" type="ORF">BRO54_1167</name>
</gene>
<feature type="region of interest" description="Disordered" evidence="1">
    <location>
        <begin position="29"/>
        <end position="62"/>
    </location>
</feature>